<dbReference type="InterPro" id="IPR024824">
    <property type="entry name" value="GADD45"/>
</dbReference>
<protein>
    <recommendedName>
        <fullName evidence="2">Ribosomal protein eL8/eL30/eS12/Gadd45 domain-containing protein</fullName>
    </recommendedName>
</protein>
<organism evidence="3 4">
    <name type="scientific">Polypedilum vanderplanki</name>
    <name type="common">Sleeping chironomid midge</name>
    <dbReference type="NCBI Taxonomy" id="319348"/>
    <lineage>
        <taxon>Eukaryota</taxon>
        <taxon>Metazoa</taxon>
        <taxon>Ecdysozoa</taxon>
        <taxon>Arthropoda</taxon>
        <taxon>Hexapoda</taxon>
        <taxon>Insecta</taxon>
        <taxon>Pterygota</taxon>
        <taxon>Neoptera</taxon>
        <taxon>Endopterygota</taxon>
        <taxon>Diptera</taxon>
        <taxon>Nematocera</taxon>
        <taxon>Chironomoidea</taxon>
        <taxon>Chironomidae</taxon>
        <taxon>Chironominae</taxon>
        <taxon>Polypedilum</taxon>
        <taxon>Polypedilum</taxon>
    </lineage>
</organism>
<comment type="caution">
    <text evidence="3">The sequence shown here is derived from an EMBL/GenBank/DDBJ whole genome shotgun (WGS) entry which is preliminary data.</text>
</comment>
<dbReference type="PANTHER" id="PTHR10411">
    <property type="entry name" value="GROWTH ARREST AND DNA DAMAGE-INDUCIBLE PROTEIN GADD45"/>
    <property type="match status" value="1"/>
</dbReference>
<evidence type="ECO:0000256" key="1">
    <source>
        <dbReference type="ARBA" id="ARBA00007361"/>
    </source>
</evidence>
<dbReference type="InterPro" id="IPR004038">
    <property type="entry name" value="Ribosomal_eL8/eL30/eS12/Gad45"/>
</dbReference>
<dbReference type="PANTHER" id="PTHR10411:SF8">
    <property type="entry name" value="FI09246P"/>
    <property type="match status" value="1"/>
</dbReference>
<dbReference type="GO" id="GO:0005737">
    <property type="term" value="C:cytoplasm"/>
    <property type="evidence" value="ECO:0007669"/>
    <property type="project" value="TreeGrafter"/>
</dbReference>
<dbReference type="Pfam" id="PF01248">
    <property type="entry name" value="Ribosomal_L7Ae"/>
    <property type="match status" value="1"/>
</dbReference>
<dbReference type="Gene3D" id="3.30.1330.30">
    <property type="match status" value="1"/>
</dbReference>
<evidence type="ECO:0000313" key="3">
    <source>
        <dbReference type="EMBL" id="KAG5678247.1"/>
    </source>
</evidence>
<dbReference type="AlphaFoldDB" id="A0A9J6C8D7"/>
<reference evidence="3" key="1">
    <citation type="submission" date="2021-03" db="EMBL/GenBank/DDBJ databases">
        <title>Chromosome level genome of the anhydrobiotic midge Polypedilum vanderplanki.</title>
        <authorList>
            <person name="Yoshida Y."/>
            <person name="Kikawada T."/>
            <person name="Gusev O."/>
        </authorList>
    </citation>
    <scope>NUCLEOTIDE SEQUENCE</scope>
    <source>
        <strain evidence="3">NIAS01</strain>
        <tissue evidence="3">Whole body or cell culture</tissue>
    </source>
</reference>
<dbReference type="GO" id="GO:0051726">
    <property type="term" value="P:regulation of cell cycle"/>
    <property type="evidence" value="ECO:0007669"/>
    <property type="project" value="InterPro"/>
</dbReference>
<accession>A0A9J6C8D7</accession>
<dbReference type="InterPro" id="IPR029064">
    <property type="entry name" value="Ribosomal_eL30-like_sf"/>
</dbReference>
<name>A0A9J6C8D7_POLVA</name>
<dbReference type="GO" id="GO:0005634">
    <property type="term" value="C:nucleus"/>
    <property type="evidence" value="ECO:0007669"/>
    <property type="project" value="InterPro"/>
</dbReference>
<dbReference type="OrthoDB" id="5976967at2759"/>
<evidence type="ECO:0000259" key="2">
    <source>
        <dbReference type="Pfam" id="PF01248"/>
    </source>
</evidence>
<keyword evidence="4" id="KW-1185">Reference proteome</keyword>
<dbReference type="EMBL" id="JADBJN010000002">
    <property type="protein sequence ID" value="KAG5678247.1"/>
    <property type="molecule type" value="Genomic_DNA"/>
</dbReference>
<dbReference type="SUPFAM" id="SSF55315">
    <property type="entry name" value="L30e-like"/>
    <property type="match status" value="1"/>
</dbReference>
<comment type="similarity">
    <text evidence="1">Belongs to the GADD45 family.</text>
</comment>
<feature type="domain" description="Ribosomal protein eL8/eL30/eS12/Gadd45" evidence="2">
    <location>
        <begin position="43"/>
        <end position="131"/>
    </location>
</feature>
<evidence type="ECO:0000313" key="4">
    <source>
        <dbReference type="Proteomes" id="UP001107558"/>
    </source>
</evidence>
<proteinExistence type="inferred from homology"/>
<gene>
    <name evidence="3" type="ORF">PVAND_007939</name>
</gene>
<sequence length="169" mass="19186">MTKGFTKSLSNTSTTSIDSGIFDMDISSADKEPPKKKMNIGEAVKKILADASKEKRVISGVKNAIKYLNDTENPEHTLFFFMAPTVDHTTHMSTILLKAFCFENDIYIVQLDSMEKLSRILNIDNTSCALVQRSGIENDIYTNDEMMLIDHCEDFWEEVVQPIIRLPEK</sequence>
<dbReference type="Proteomes" id="UP001107558">
    <property type="component" value="Chromosome 2"/>
</dbReference>